<dbReference type="HOGENOM" id="CLU_061126_1_0_6"/>
<evidence type="ECO:0000313" key="8">
    <source>
        <dbReference type="Proteomes" id="UP000005953"/>
    </source>
</evidence>
<dbReference type="PANTHER" id="PTHR34990">
    <property type="entry name" value="UDP-2,3-DIACYLGLUCOSAMINE HYDROLASE-RELATED"/>
    <property type="match status" value="1"/>
</dbReference>
<dbReference type="InterPro" id="IPR043461">
    <property type="entry name" value="LpxH-like"/>
</dbReference>
<evidence type="ECO:0000259" key="6">
    <source>
        <dbReference type="Pfam" id="PF00149"/>
    </source>
</evidence>
<evidence type="ECO:0000256" key="5">
    <source>
        <dbReference type="ARBA" id="ARBA00023211"/>
    </source>
</evidence>
<name>A4BH20_9GAMM</name>
<dbReference type="RefSeq" id="WP_008043047.1">
    <property type="nucleotide sequence ID" value="NZ_CH724150.1"/>
</dbReference>
<feature type="domain" description="Calcineurin-like phosphoesterase" evidence="6">
    <location>
        <begin position="7"/>
        <end position="207"/>
    </location>
</feature>
<dbReference type="STRING" id="314283.MED297_14895"/>
<organism evidence="7 8">
    <name type="scientific">Reinekea blandensis MED297</name>
    <dbReference type="NCBI Taxonomy" id="314283"/>
    <lineage>
        <taxon>Bacteria</taxon>
        <taxon>Pseudomonadati</taxon>
        <taxon>Pseudomonadota</taxon>
        <taxon>Gammaproteobacteria</taxon>
        <taxon>Oceanospirillales</taxon>
        <taxon>Saccharospirillaceae</taxon>
        <taxon>Reinekea</taxon>
    </lineage>
</organism>
<evidence type="ECO:0000313" key="7">
    <source>
        <dbReference type="EMBL" id="EAR08519.1"/>
    </source>
</evidence>
<dbReference type="GO" id="GO:0008758">
    <property type="term" value="F:UDP-2,3-diacylglucosamine hydrolase activity"/>
    <property type="evidence" value="ECO:0007669"/>
    <property type="project" value="TreeGrafter"/>
</dbReference>
<dbReference type="Gene3D" id="3.60.21.10">
    <property type="match status" value="1"/>
</dbReference>
<dbReference type="Proteomes" id="UP000005953">
    <property type="component" value="Unassembled WGS sequence"/>
</dbReference>
<dbReference type="GO" id="GO:0009245">
    <property type="term" value="P:lipid A biosynthetic process"/>
    <property type="evidence" value="ECO:0007669"/>
    <property type="project" value="TreeGrafter"/>
</dbReference>
<keyword evidence="3" id="KW-0479">Metal-binding</keyword>
<dbReference type="EMBL" id="AAOE01000019">
    <property type="protein sequence ID" value="EAR08519.1"/>
    <property type="molecule type" value="Genomic_DNA"/>
</dbReference>
<accession>A4BH20</accession>
<keyword evidence="5" id="KW-0464">Manganese</keyword>
<keyword evidence="8" id="KW-1185">Reference proteome</keyword>
<keyword evidence="1" id="KW-1003">Cell membrane</keyword>
<dbReference type="PANTHER" id="PTHR34990:SF2">
    <property type="entry name" value="BLL8164 PROTEIN"/>
    <property type="match status" value="1"/>
</dbReference>
<dbReference type="SUPFAM" id="SSF56300">
    <property type="entry name" value="Metallo-dependent phosphatases"/>
    <property type="match status" value="1"/>
</dbReference>
<gene>
    <name evidence="7" type="ORF">MED297_14895</name>
</gene>
<proteinExistence type="predicted"/>
<dbReference type="OrthoDB" id="9802481at2"/>
<dbReference type="GO" id="GO:0016020">
    <property type="term" value="C:membrane"/>
    <property type="evidence" value="ECO:0007669"/>
    <property type="project" value="GOC"/>
</dbReference>
<evidence type="ECO:0000256" key="4">
    <source>
        <dbReference type="ARBA" id="ARBA00023136"/>
    </source>
</evidence>
<dbReference type="CDD" id="cd07398">
    <property type="entry name" value="MPP_YbbF-LpxH"/>
    <property type="match status" value="1"/>
</dbReference>
<evidence type="ECO:0000256" key="1">
    <source>
        <dbReference type="ARBA" id="ARBA00022475"/>
    </source>
</evidence>
<dbReference type="AlphaFoldDB" id="A4BH20"/>
<dbReference type="GO" id="GO:0046872">
    <property type="term" value="F:metal ion binding"/>
    <property type="evidence" value="ECO:0007669"/>
    <property type="project" value="UniProtKB-KW"/>
</dbReference>
<dbReference type="InterPro" id="IPR029052">
    <property type="entry name" value="Metallo-depent_PP-like"/>
</dbReference>
<keyword evidence="2" id="KW-0997">Cell inner membrane</keyword>
<protein>
    <recommendedName>
        <fullName evidence="6">Calcineurin-like phosphoesterase domain-containing protein</fullName>
    </recommendedName>
</protein>
<dbReference type="Pfam" id="PF00149">
    <property type="entry name" value="Metallophos"/>
    <property type="match status" value="1"/>
</dbReference>
<comment type="caution">
    <text evidence="7">The sequence shown here is derived from an EMBL/GenBank/DDBJ whole genome shotgun (WGS) entry which is preliminary data.</text>
</comment>
<evidence type="ECO:0000256" key="2">
    <source>
        <dbReference type="ARBA" id="ARBA00022519"/>
    </source>
</evidence>
<dbReference type="InterPro" id="IPR004843">
    <property type="entry name" value="Calcineurin-like_PHP"/>
</dbReference>
<keyword evidence="4" id="KW-0472">Membrane</keyword>
<evidence type="ECO:0000256" key="3">
    <source>
        <dbReference type="ARBA" id="ARBA00022723"/>
    </source>
</evidence>
<sequence>MQKRKVRSLFLSDIHLANPNSQVRRLSEFLDHIEADHIFLLGDIVDLWKLSNRKGRWYKAHEAVLQKIIQRANTGTRVVYVPGNHDPFFRHFSGRALGPVEVHHEHLHTLANGDTFLLMHGDRFDDELHVGALLHNIADTLYESIVAANRHLNQVRSWLGKPYWSLSVALKMTSKKARAYIEAFEHLAVDYARQQGAKGVICGHIHQAKLTTVDGIVYANDGDWVESCTALIETQDGQLEILNAQGETQTTVDEVEASAAPVLIRNSASS</sequence>
<reference evidence="7 8" key="1">
    <citation type="submission" date="2006-02" db="EMBL/GenBank/DDBJ databases">
        <authorList>
            <person name="Pinhassi J."/>
            <person name="Pedros-Alio C."/>
            <person name="Ferriera S."/>
            <person name="Johnson J."/>
            <person name="Kravitz S."/>
            <person name="Halpern A."/>
            <person name="Remington K."/>
            <person name="Beeson K."/>
            <person name="Tran B."/>
            <person name="Rogers Y.-H."/>
            <person name="Friedman R."/>
            <person name="Venter J.C."/>
        </authorList>
    </citation>
    <scope>NUCLEOTIDE SEQUENCE [LARGE SCALE GENOMIC DNA]</scope>
    <source>
        <strain evidence="7 8">MED297</strain>
    </source>
</reference>